<dbReference type="Proteomes" id="UP001162164">
    <property type="component" value="Unassembled WGS sequence"/>
</dbReference>
<proteinExistence type="predicted"/>
<sequence>MATQEKLHKSLETLKNLSENRPAKCRFDEEKGKITMLLRYHGGYFKSNNKNLKKFSYSLGEQYRSTVEIVR</sequence>
<gene>
    <name evidence="1" type="ORF">NQ317_001242</name>
</gene>
<protein>
    <submittedName>
        <fullName evidence="1">Uncharacterized protein</fullName>
    </submittedName>
</protein>
<comment type="caution">
    <text evidence="1">The sequence shown here is derived from an EMBL/GenBank/DDBJ whole genome shotgun (WGS) entry which is preliminary data.</text>
</comment>
<dbReference type="EMBL" id="JAPWTJ010001480">
    <property type="protein sequence ID" value="KAJ8971467.1"/>
    <property type="molecule type" value="Genomic_DNA"/>
</dbReference>
<name>A0ABQ9J1X5_9CUCU</name>
<evidence type="ECO:0000313" key="2">
    <source>
        <dbReference type="Proteomes" id="UP001162164"/>
    </source>
</evidence>
<accession>A0ABQ9J1X5</accession>
<organism evidence="1 2">
    <name type="scientific">Molorchus minor</name>
    <dbReference type="NCBI Taxonomy" id="1323400"/>
    <lineage>
        <taxon>Eukaryota</taxon>
        <taxon>Metazoa</taxon>
        <taxon>Ecdysozoa</taxon>
        <taxon>Arthropoda</taxon>
        <taxon>Hexapoda</taxon>
        <taxon>Insecta</taxon>
        <taxon>Pterygota</taxon>
        <taxon>Neoptera</taxon>
        <taxon>Endopterygota</taxon>
        <taxon>Coleoptera</taxon>
        <taxon>Polyphaga</taxon>
        <taxon>Cucujiformia</taxon>
        <taxon>Chrysomeloidea</taxon>
        <taxon>Cerambycidae</taxon>
        <taxon>Lamiinae</taxon>
        <taxon>Monochamini</taxon>
        <taxon>Molorchus</taxon>
    </lineage>
</organism>
<keyword evidence="2" id="KW-1185">Reference proteome</keyword>
<evidence type="ECO:0000313" key="1">
    <source>
        <dbReference type="EMBL" id="KAJ8971467.1"/>
    </source>
</evidence>
<reference evidence="1" key="1">
    <citation type="journal article" date="2023" name="Insect Mol. Biol.">
        <title>Genome sequencing provides insights into the evolution of gene families encoding plant cell wall-degrading enzymes in longhorned beetles.</title>
        <authorList>
            <person name="Shin N.R."/>
            <person name="Okamura Y."/>
            <person name="Kirsch R."/>
            <person name="Pauchet Y."/>
        </authorList>
    </citation>
    <scope>NUCLEOTIDE SEQUENCE</scope>
    <source>
        <tissue evidence="1">Midgut</tissue>
    </source>
</reference>